<proteinExistence type="predicted"/>
<sequence length="221" mass="25400">MKKEYTYDYVNGTDVYLYQKKGMFRINTDTALLAHFMRIEKGERVLDIGTNNGALLAVAAKYAPSMLYGVEIQDEAAKLARYNMEHLGIENAIILSGDVRNMSLEKVDVVICNPPYFKTEEDSHINLSYELATARHETYLTLDELCKKVSEVLQEKGRFYMVHRANRICDIIEALRRHRLEPKSMQFVYDEAKEEAISVLVEACKDGKANLHVLTPKMIKR</sequence>
<dbReference type="EMBL" id="AP019695">
    <property type="protein sequence ID" value="BBK21621.1"/>
    <property type="molecule type" value="Genomic_DNA"/>
</dbReference>
<dbReference type="PANTHER" id="PTHR47739">
    <property type="entry name" value="TRNA1(VAL) (ADENINE(37)-N6)-METHYLTRANSFERASE"/>
    <property type="match status" value="1"/>
</dbReference>
<name>A0A6N4TG83_9FIRM</name>
<dbReference type="PANTHER" id="PTHR47739:SF1">
    <property type="entry name" value="TRNA1(VAL) (ADENINE(37)-N6)-METHYLTRANSFERASE"/>
    <property type="match status" value="1"/>
</dbReference>
<dbReference type="InterPro" id="IPR007848">
    <property type="entry name" value="Small_mtfrase_dom"/>
</dbReference>
<evidence type="ECO:0000259" key="1">
    <source>
        <dbReference type="Pfam" id="PF05175"/>
    </source>
</evidence>
<dbReference type="Pfam" id="PF05175">
    <property type="entry name" value="MTS"/>
    <property type="match status" value="1"/>
</dbReference>
<evidence type="ECO:0000313" key="2">
    <source>
        <dbReference type="EMBL" id="BBK21621.1"/>
    </source>
</evidence>
<accession>A0A6N4TG83</accession>
<keyword evidence="2" id="KW-0489">Methyltransferase</keyword>
<reference evidence="3" key="1">
    <citation type="submission" date="2019-05" db="EMBL/GenBank/DDBJ databases">
        <title>Complete genome sequencing of Absiella argi strain JCM 30884.</title>
        <authorList>
            <person name="Sakamoto M."/>
            <person name="Murakami T."/>
            <person name="Mori H."/>
        </authorList>
    </citation>
    <scope>NUCLEOTIDE SEQUENCE [LARGE SCALE GENOMIC DNA]</scope>
    <source>
        <strain evidence="3">JCM 30884</strain>
    </source>
</reference>
<keyword evidence="3" id="KW-1185">Reference proteome</keyword>
<dbReference type="InterPro" id="IPR002052">
    <property type="entry name" value="DNA_methylase_N6_adenine_CS"/>
</dbReference>
<dbReference type="GO" id="GO:0003676">
    <property type="term" value="F:nucleic acid binding"/>
    <property type="evidence" value="ECO:0007669"/>
    <property type="project" value="InterPro"/>
</dbReference>
<gene>
    <name evidence="2" type="ORF">Aargi30884_05240</name>
</gene>
<dbReference type="InterPro" id="IPR050210">
    <property type="entry name" value="tRNA_Adenine-N(6)_MTase"/>
</dbReference>
<dbReference type="GO" id="GO:0008757">
    <property type="term" value="F:S-adenosylmethionine-dependent methyltransferase activity"/>
    <property type="evidence" value="ECO:0007669"/>
    <property type="project" value="UniProtKB-ARBA"/>
</dbReference>
<dbReference type="CDD" id="cd02440">
    <property type="entry name" value="AdoMet_MTases"/>
    <property type="match status" value="1"/>
</dbReference>
<dbReference type="AlphaFoldDB" id="A0A6N4TG83"/>
<dbReference type="SUPFAM" id="SSF53335">
    <property type="entry name" value="S-adenosyl-L-methionine-dependent methyltransferases"/>
    <property type="match status" value="1"/>
</dbReference>
<evidence type="ECO:0000313" key="3">
    <source>
        <dbReference type="Proteomes" id="UP000464754"/>
    </source>
</evidence>
<keyword evidence="2" id="KW-0808">Transferase</keyword>
<dbReference type="GO" id="GO:0008170">
    <property type="term" value="F:N-methyltransferase activity"/>
    <property type="evidence" value="ECO:0007669"/>
    <property type="project" value="UniProtKB-ARBA"/>
</dbReference>
<organism evidence="2 3">
    <name type="scientific">Amedibacterium intestinale</name>
    <dbReference type="NCBI Taxonomy" id="2583452"/>
    <lineage>
        <taxon>Bacteria</taxon>
        <taxon>Bacillati</taxon>
        <taxon>Bacillota</taxon>
        <taxon>Erysipelotrichia</taxon>
        <taxon>Erysipelotrichales</taxon>
        <taxon>Erysipelotrichaceae</taxon>
        <taxon>Amedibacterium</taxon>
    </lineage>
</organism>
<dbReference type="KEGG" id="aarg:Aargi30884_05240"/>
<dbReference type="Proteomes" id="UP000464754">
    <property type="component" value="Chromosome"/>
</dbReference>
<dbReference type="GO" id="GO:0032259">
    <property type="term" value="P:methylation"/>
    <property type="evidence" value="ECO:0007669"/>
    <property type="project" value="UniProtKB-KW"/>
</dbReference>
<dbReference type="PROSITE" id="PS00092">
    <property type="entry name" value="N6_MTASE"/>
    <property type="match status" value="1"/>
</dbReference>
<dbReference type="RefSeq" id="WP_232057306.1">
    <property type="nucleotide sequence ID" value="NZ_AP019695.1"/>
</dbReference>
<protein>
    <submittedName>
        <fullName evidence="2">DNA methyltransferase</fullName>
    </submittedName>
</protein>
<dbReference type="InterPro" id="IPR029063">
    <property type="entry name" value="SAM-dependent_MTases_sf"/>
</dbReference>
<dbReference type="Gene3D" id="3.40.50.150">
    <property type="entry name" value="Vaccinia Virus protein VP39"/>
    <property type="match status" value="1"/>
</dbReference>
<feature type="domain" description="Methyltransferase small" evidence="1">
    <location>
        <begin position="22"/>
        <end position="162"/>
    </location>
</feature>